<proteinExistence type="predicted"/>
<feature type="transmembrane region" description="Helical" evidence="1">
    <location>
        <begin position="20"/>
        <end position="43"/>
    </location>
</feature>
<evidence type="ECO:0000313" key="3">
    <source>
        <dbReference type="Proteomes" id="UP001175271"/>
    </source>
</evidence>
<comment type="caution">
    <text evidence="2">The sequence shown here is derived from an EMBL/GenBank/DDBJ whole genome shotgun (WGS) entry which is preliminary data.</text>
</comment>
<sequence>MTVAPSAYGTFTLGRCSPPINLLTLCRILSLASFFLFCVFCYLYHGGTGLTTFEALHIIFGLLIYCALFYAIFKSLIKGLIGIYIIYELFMIILILIAGAVSIVFFTITPRKDIAEFGMNVGLTICYFIVAFLKAFLAYVFVTLYKRIVTAELSLRNSHAQYFNGQVQINAFNNEMFPAPPPDFNGTRVGGQGYDLPPQPDLTRLPTYESVMVTNKEAAPTSTRVHLN</sequence>
<dbReference type="Proteomes" id="UP001175271">
    <property type="component" value="Unassembled WGS sequence"/>
</dbReference>
<organism evidence="2 3">
    <name type="scientific">Steinernema hermaphroditum</name>
    <dbReference type="NCBI Taxonomy" id="289476"/>
    <lineage>
        <taxon>Eukaryota</taxon>
        <taxon>Metazoa</taxon>
        <taxon>Ecdysozoa</taxon>
        <taxon>Nematoda</taxon>
        <taxon>Chromadorea</taxon>
        <taxon>Rhabditida</taxon>
        <taxon>Tylenchina</taxon>
        <taxon>Panagrolaimomorpha</taxon>
        <taxon>Strongyloidoidea</taxon>
        <taxon>Steinernematidae</taxon>
        <taxon>Steinernema</taxon>
    </lineage>
</organism>
<keyword evidence="1" id="KW-0472">Membrane</keyword>
<gene>
    <name evidence="2" type="ORF">QR680_007988</name>
</gene>
<dbReference type="EMBL" id="JAUCMV010000001">
    <property type="protein sequence ID" value="KAK0423132.1"/>
    <property type="molecule type" value="Genomic_DNA"/>
</dbReference>
<feature type="transmembrane region" description="Helical" evidence="1">
    <location>
        <begin position="55"/>
        <end position="73"/>
    </location>
</feature>
<accession>A0AA39IHB4</accession>
<keyword evidence="1" id="KW-0812">Transmembrane</keyword>
<keyword evidence="3" id="KW-1185">Reference proteome</keyword>
<feature type="transmembrane region" description="Helical" evidence="1">
    <location>
        <begin position="85"/>
        <end position="109"/>
    </location>
</feature>
<evidence type="ECO:0000313" key="2">
    <source>
        <dbReference type="EMBL" id="KAK0423132.1"/>
    </source>
</evidence>
<protein>
    <submittedName>
        <fullName evidence="2">Uncharacterized protein</fullName>
    </submittedName>
</protein>
<dbReference type="AlphaFoldDB" id="A0AA39IHB4"/>
<feature type="transmembrane region" description="Helical" evidence="1">
    <location>
        <begin position="121"/>
        <end position="145"/>
    </location>
</feature>
<name>A0AA39IHB4_9BILA</name>
<reference evidence="2" key="1">
    <citation type="submission" date="2023-06" db="EMBL/GenBank/DDBJ databases">
        <title>Genomic analysis of the entomopathogenic nematode Steinernema hermaphroditum.</title>
        <authorList>
            <person name="Schwarz E.M."/>
            <person name="Heppert J.K."/>
            <person name="Baniya A."/>
            <person name="Schwartz H.T."/>
            <person name="Tan C.-H."/>
            <person name="Antoshechkin I."/>
            <person name="Sternberg P.W."/>
            <person name="Goodrich-Blair H."/>
            <person name="Dillman A.R."/>
        </authorList>
    </citation>
    <scope>NUCLEOTIDE SEQUENCE</scope>
    <source>
        <strain evidence="2">PS9179</strain>
        <tissue evidence="2">Whole animal</tissue>
    </source>
</reference>
<evidence type="ECO:0000256" key="1">
    <source>
        <dbReference type="SAM" id="Phobius"/>
    </source>
</evidence>
<keyword evidence="1" id="KW-1133">Transmembrane helix</keyword>